<proteinExistence type="predicted"/>
<keyword evidence="4" id="KW-1185">Reference proteome</keyword>
<dbReference type="HOGENOM" id="CLU_2175823_0_0_1"/>
<dbReference type="SUPFAM" id="SSF47473">
    <property type="entry name" value="EF-hand"/>
    <property type="match status" value="1"/>
</dbReference>
<evidence type="ECO:0000259" key="2">
    <source>
        <dbReference type="PROSITE" id="PS50222"/>
    </source>
</evidence>
<accession>A0A0D3KU95</accession>
<dbReference type="RefSeq" id="XP_005791759.1">
    <property type="nucleotide sequence ID" value="XM_005791702.1"/>
</dbReference>
<dbReference type="PROSITE" id="PS00018">
    <property type="entry name" value="EF_HAND_1"/>
    <property type="match status" value="1"/>
</dbReference>
<dbReference type="InterPro" id="IPR002048">
    <property type="entry name" value="EF_hand_dom"/>
</dbReference>
<feature type="domain" description="EF-hand" evidence="2">
    <location>
        <begin position="39"/>
        <end position="74"/>
    </location>
</feature>
<evidence type="ECO:0000313" key="4">
    <source>
        <dbReference type="Proteomes" id="UP000013827"/>
    </source>
</evidence>
<dbReference type="PROSITE" id="PS50222">
    <property type="entry name" value="EF_HAND_2"/>
    <property type="match status" value="2"/>
</dbReference>
<dbReference type="InterPro" id="IPR018247">
    <property type="entry name" value="EF_Hand_1_Ca_BS"/>
</dbReference>
<keyword evidence="1" id="KW-0106">Calcium</keyword>
<reference evidence="3" key="2">
    <citation type="submission" date="2024-10" db="UniProtKB">
        <authorList>
            <consortium name="EnsemblProtists"/>
        </authorList>
    </citation>
    <scope>IDENTIFICATION</scope>
</reference>
<dbReference type="Gene3D" id="1.10.238.10">
    <property type="entry name" value="EF-hand"/>
    <property type="match status" value="1"/>
</dbReference>
<dbReference type="EnsemblProtists" id="EOD39330">
    <property type="protein sequence ID" value="EOD39330"/>
    <property type="gene ID" value="EMIHUDRAFT_223501"/>
</dbReference>
<dbReference type="GO" id="GO:0005509">
    <property type="term" value="F:calcium ion binding"/>
    <property type="evidence" value="ECO:0007669"/>
    <property type="project" value="InterPro"/>
</dbReference>
<feature type="domain" description="EF-hand" evidence="2">
    <location>
        <begin position="1"/>
        <end position="34"/>
    </location>
</feature>
<reference evidence="4" key="1">
    <citation type="journal article" date="2013" name="Nature">
        <title>Pan genome of the phytoplankton Emiliania underpins its global distribution.</title>
        <authorList>
            <person name="Read B.A."/>
            <person name="Kegel J."/>
            <person name="Klute M.J."/>
            <person name="Kuo A."/>
            <person name="Lefebvre S.C."/>
            <person name="Maumus F."/>
            <person name="Mayer C."/>
            <person name="Miller J."/>
            <person name="Monier A."/>
            <person name="Salamov A."/>
            <person name="Young J."/>
            <person name="Aguilar M."/>
            <person name="Claverie J.M."/>
            <person name="Frickenhaus S."/>
            <person name="Gonzalez K."/>
            <person name="Herman E.K."/>
            <person name="Lin Y.C."/>
            <person name="Napier J."/>
            <person name="Ogata H."/>
            <person name="Sarno A.F."/>
            <person name="Shmutz J."/>
            <person name="Schroeder D."/>
            <person name="de Vargas C."/>
            <person name="Verret F."/>
            <person name="von Dassow P."/>
            <person name="Valentin K."/>
            <person name="Van de Peer Y."/>
            <person name="Wheeler G."/>
            <person name="Dacks J.B."/>
            <person name="Delwiche C.F."/>
            <person name="Dyhrman S.T."/>
            <person name="Glockner G."/>
            <person name="John U."/>
            <person name="Richards T."/>
            <person name="Worden A.Z."/>
            <person name="Zhang X."/>
            <person name="Grigoriev I.V."/>
            <person name="Allen A.E."/>
            <person name="Bidle K."/>
            <person name="Borodovsky M."/>
            <person name="Bowler C."/>
            <person name="Brownlee C."/>
            <person name="Cock J.M."/>
            <person name="Elias M."/>
            <person name="Gladyshev V.N."/>
            <person name="Groth M."/>
            <person name="Guda C."/>
            <person name="Hadaegh A."/>
            <person name="Iglesias-Rodriguez M.D."/>
            <person name="Jenkins J."/>
            <person name="Jones B.M."/>
            <person name="Lawson T."/>
            <person name="Leese F."/>
            <person name="Lindquist E."/>
            <person name="Lobanov A."/>
            <person name="Lomsadze A."/>
            <person name="Malik S.B."/>
            <person name="Marsh M.E."/>
            <person name="Mackinder L."/>
            <person name="Mock T."/>
            <person name="Mueller-Roeber B."/>
            <person name="Pagarete A."/>
            <person name="Parker M."/>
            <person name="Probert I."/>
            <person name="Quesneville H."/>
            <person name="Raines C."/>
            <person name="Rensing S.A."/>
            <person name="Riano-Pachon D.M."/>
            <person name="Richier S."/>
            <person name="Rokitta S."/>
            <person name="Shiraiwa Y."/>
            <person name="Soanes D.M."/>
            <person name="van der Giezen M."/>
            <person name="Wahlund T.M."/>
            <person name="Williams B."/>
            <person name="Wilson W."/>
            <person name="Wolfe G."/>
            <person name="Wurch L.L."/>
        </authorList>
    </citation>
    <scope>NUCLEOTIDE SEQUENCE</scope>
</reference>
<name>A0A0D3KU95_EMIH1</name>
<protein>
    <recommendedName>
        <fullName evidence="2">EF-hand domain-containing protein</fullName>
    </recommendedName>
</protein>
<dbReference type="InterPro" id="IPR011992">
    <property type="entry name" value="EF-hand-dom_pair"/>
</dbReference>
<dbReference type="PaxDb" id="2903-EOD39330"/>
<dbReference type="GeneID" id="17284601"/>
<sequence>MKEAATKALMCFDTDGNGLDQTEFTEALQAFRFNRDSKKMRDTISNIFAKCDVDGNGRLTAKELTAGLPTSVLSRITKKLEAGWAFDPAVWATPSKAATVMGNSEAEVGGDL</sequence>
<dbReference type="Proteomes" id="UP000013827">
    <property type="component" value="Unassembled WGS sequence"/>
</dbReference>
<evidence type="ECO:0000256" key="1">
    <source>
        <dbReference type="ARBA" id="ARBA00022837"/>
    </source>
</evidence>
<dbReference type="AlphaFoldDB" id="A0A0D3KU95"/>
<organism evidence="3 4">
    <name type="scientific">Emiliania huxleyi (strain CCMP1516)</name>
    <dbReference type="NCBI Taxonomy" id="280463"/>
    <lineage>
        <taxon>Eukaryota</taxon>
        <taxon>Haptista</taxon>
        <taxon>Haptophyta</taxon>
        <taxon>Prymnesiophyceae</taxon>
        <taxon>Isochrysidales</taxon>
        <taxon>Noelaerhabdaceae</taxon>
        <taxon>Emiliania</taxon>
    </lineage>
</organism>
<evidence type="ECO:0000313" key="3">
    <source>
        <dbReference type="EnsemblProtists" id="EOD39330"/>
    </source>
</evidence>
<dbReference type="KEGG" id="ehx:EMIHUDRAFT_223501"/>